<accession>A0A7X1G330</accession>
<dbReference type="GO" id="GO:0006313">
    <property type="term" value="P:DNA transposition"/>
    <property type="evidence" value="ECO:0007669"/>
    <property type="project" value="InterPro"/>
</dbReference>
<dbReference type="InterPro" id="IPR036515">
    <property type="entry name" value="Transposase_17_sf"/>
</dbReference>
<gene>
    <name evidence="2" type="ORF">H7993_02860</name>
</gene>
<dbReference type="RefSeq" id="WP_185793372.1">
    <property type="nucleotide sequence ID" value="NZ_JACMYH010000001.1"/>
</dbReference>
<dbReference type="Gene3D" id="3.30.70.1290">
    <property type="entry name" value="Transposase IS200-like"/>
    <property type="match status" value="1"/>
</dbReference>
<evidence type="ECO:0000313" key="3">
    <source>
        <dbReference type="Proteomes" id="UP000546173"/>
    </source>
</evidence>
<dbReference type="PANTHER" id="PTHR36966">
    <property type="entry name" value="REP-ASSOCIATED TYROSINE TRANSPOSASE"/>
    <property type="match status" value="1"/>
</dbReference>
<organism evidence="2 3">
    <name type="scientific">Pseudomonas baltica</name>
    <dbReference type="NCBI Taxonomy" id="2762576"/>
    <lineage>
        <taxon>Bacteria</taxon>
        <taxon>Pseudomonadati</taxon>
        <taxon>Pseudomonadota</taxon>
        <taxon>Gammaproteobacteria</taxon>
        <taxon>Pseudomonadales</taxon>
        <taxon>Pseudomonadaceae</taxon>
        <taxon>Pseudomonas</taxon>
    </lineage>
</organism>
<evidence type="ECO:0000259" key="1">
    <source>
        <dbReference type="SMART" id="SM01321"/>
    </source>
</evidence>
<dbReference type="AlphaFoldDB" id="A0A7X1G330"/>
<dbReference type="SUPFAM" id="SSF143422">
    <property type="entry name" value="Transposase IS200-like"/>
    <property type="match status" value="1"/>
</dbReference>
<evidence type="ECO:0000313" key="2">
    <source>
        <dbReference type="EMBL" id="MBC2677321.1"/>
    </source>
</evidence>
<feature type="domain" description="Transposase IS200-like" evidence="1">
    <location>
        <begin position="17"/>
        <end position="131"/>
    </location>
</feature>
<dbReference type="InterPro" id="IPR002686">
    <property type="entry name" value="Transposase_17"/>
</dbReference>
<dbReference type="Proteomes" id="UP000546173">
    <property type="component" value="Unassembled WGS sequence"/>
</dbReference>
<protein>
    <submittedName>
        <fullName evidence="2">Transposase</fullName>
    </submittedName>
</protein>
<comment type="caution">
    <text evidence="2">The sequence shown here is derived from an EMBL/GenBank/DDBJ whole genome shotgun (WGS) entry which is preliminary data.</text>
</comment>
<dbReference type="NCBIfam" id="NF047646">
    <property type="entry name" value="REP_Tyr_transpos"/>
    <property type="match status" value="1"/>
</dbReference>
<dbReference type="GO" id="GO:0004803">
    <property type="term" value="F:transposase activity"/>
    <property type="evidence" value="ECO:0007669"/>
    <property type="project" value="InterPro"/>
</dbReference>
<proteinExistence type="predicted"/>
<dbReference type="GO" id="GO:0043565">
    <property type="term" value="F:sequence-specific DNA binding"/>
    <property type="evidence" value="ECO:0007669"/>
    <property type="project" value="TreeGrafter"/>
</dbReference>
<dbReference type="PANTHER" id="PTHR36966:SF1">
    <property type="entry name" value="REP-ASSOCIATED TYROSINE TRANSPOSASE"/>
    <property type="match status" value="1"/>
</dbReference>
<dbReference type="Pfam" id="PF01797">
    <property type="entry name" value="Y1_Tnp"/>
    <property type="match status" value="1"/>
</dbReference>
<dbReference type="InterPro" id="IPR052715">
    <property type="entry name" value="RAYT_transposase"/>
</dbReference>
<keyword evidence="3" id="KW-1185">Reference proteome</keyword>
<reference evidence="2 3" key="1">
    <citation type="submission" date="2020-08" db="EMBL/GenBank/DDBJ databases">
        <title>Pseudomonas sp. nov.</title>
        <authorList>
            <person name="Gieschler S."/>
            <person name="Fiedler G."/>
            <person name="Brinks E."/>
            <person name="Boehnlein C."/>
            <person name="Franz C.M.A.P."/>
            <person name="Kabisch J."/>
        </authorList>
    </citation>
    <scope>NUCLEOTIDE SEQUENCE [LARGE SCALE GENOMIC DNA]</scope>
    <source>
        <strain evidence="2 3">MBT-2</strain>
    </source>
</reference>
<name>A0A7X1G330_9PSED</name>
<dbReference type="SMART" id="SM01321">
    <property type="entry name" value="Y1_Tnp"/>
    <property type="match status" value="1"/>
</dbReference>
<dbReference type="EMBL" id="JACMYH010000001">
    <property type="protein sequence ID" value="MBC2677321.1"/>
    <property type="molecule type" value="Genomic_DNA"/>
</dbReference>
<sequence length="152" mass="17296">MSACRKAYVLRKGRCSEVGRIYSITCVTADRAAVFSCLQTARALIAQLRALHDAGDVESLAWVVMPDHLHWLFQLRKGDLATIVCRMKARSSLAINRRNGACGRLWQKGYYDRALRREEDLRSAARYIIMNPVRAGLVQKVGDYPLWDAIWL</sequence>